<sequence>MADLIDFSNIGKDIDVRTGNAALLCQRVWVSPDAVATLAGMKNLIAGGDISGALTMLDQCTTRLDASGDPQSASVTRHLARAIRTELQAANAFAK</sequence>
<protein>
    <submittedName>
        <fullName evidence="1">Uncharacterized protein</fullName>
    </submittedName>
</protein>
<dbReference type="Proteomes" id="UP000054893">
    <property type="component" value="Unassembled WGS sequence"/>
</dbReference>
<reference evidence="1 2" key="1">
    <citation type="submission" date="2016-01" db="EMBL/GenBank/DDBJ databases">
        <authorList>
            <person name="Oliw E.H."/>
        </authorList>
    </citation>
    <scope>NUCLEOTIDE SEQUENCE [LARGE SCALE GENOMIC DNA]</scope>
    <source>
        <strain evidence="1">LMG 22029</strain>
    </source>
</reference>
<evidence type="ECO:0000313" key="1">
    <source>
        <dbReference type="EMBL" id="SAL12001.1"/>
    </source>
</evidence>
<evidence type="ECO:0000313" key="2">
    <source>
        <dbReference type="Proteomes" id="UP000054893"/>
    </source>
</evidence>
<gene>
    <name evidence="1" type="ORF">AWB64_00464</name>
</gene>
<dbReference type="OrthoDB" id="9951410at2"/>
<dbReference type="EMBL" id="FCOC02000001">
    <property type="protein sequence ID" value="SAL12001.1"/>
    <property type="molecule type" value="Genomic_DNA"/>
</dbReference>
<organism evidence="1 2">
    <name type="scientific">Caballeronia sordidicola</name>
    <name type="common">Burkholderia sordidicola</name>
    <dbReference type="NCBI Taxonomy" id="196367"/>
    <lineage>
        <taxon>Bacteria</taxon>
        <taxon>Pseudomonadati</taxon>
        <taxon>Pseudomonadota</taxon>
        <taxon>Betaproteobacteria</taxon>
        <taxon>Burkholderiales</taxon>
        <taxon>Burkholderiaceae</taxon>
        <taxon>Caballeronia</taxon>
    </lineage>
</organism>
<dbReference type="RefSeq" id="WP_060816975.1">
    <property type="nucleotide sequence ID" value="NZ_FCOC02000001.1"/>
</dbReference>
<dbReference type="AlphaFoldDB" id="A0A158EWQ9"/>
<proteinExistence type="predicted"/>
<accession>A0A158EWQ9</accession>
<name>A0A158EWQ9_CABSO</name>